<dbReference type="RefSeq" id="WP_187784665.1">
    <property type="nucleotide sequence ID" value="NZ_JACTVA010000018.1"/>
</dbReference>
<dbReference type="Proteomes" id="UP000626026">
    <property type="component" value="Unassembled WGS sequence"/>
</dbReference>
<feature type="compositionally biased region" description="Basic and acidic residues" evidence="1">
    <location>
        <begin position="1"/>
        <end position="18"/>
    </location>
</feature>
<keyword evidence="3" id="KW-1185">Reference proteome</keyword>
<evidence type="ECO:0000313" key="2">
    <source>
        <dbReference type="EMBL" id="MBC9207499.1"/>
    </source>
</evidence>
<reference evidence="2 3" key="1">
    <citation type="journal article" date="2013" name="Int. J. Syst. Evol. Microbiol.">
        <title>Roseomonas aerophila sp. nov., isolated from air.</title>
        <authorList>
            <person name="Kim S.J."/>
            <person name="Weon H.Y."/>
            <person name="Ahn J.H."/>
            <person name="Hong S.B."/>
            <person name="Seok S.J."/>
            <person name="Whang K.S."/>
            <person name="Kwon S.W."/>
        </authorList>
    </citation>
    <scope>NUCLEOTIDE SEQUENCE [LARGE SCALE GENOMIC DNA]</scope>
    <source>
        <strain evidence="2 3">NBRC 108923</strain>
    </source>
</reference>
<name>A0ABR7RLN7_9PROT</name>
<sequence length="62" mass="6570">MSDKKPRPDPQPPQDERASGTIQSPIPPGEPQAGDTNEMASLLGGPVDVAPGRQRKPPQQSE</sequence>
<organism evidence="2 3">
    <name type="scientific">Teichococcus aerophilus</name>
    <dbReference type="NCBI Taxonomy" id="1224513"/>
    <lineage>
        <taxon>Bacteria</taxon>
        <taxon>Pseudomonadati</taxon>
        <taxon>Pseudomonadota</taxon>
        <taxon>Alphaproteobacteria</taxon>
        <taxon>Acetobacterales</taxon>
        <taxon>Roseomonadaceae</taxon>
        <taxon>Roseomonas</taxon>
    </lineage>
</organism>
<evidence type="ECO:0000256" key="1">
    <source>
        <dbReference type="SAM" id="MobiDB-lite"/>
    </source>
</evidence>
<gene>
    <name evidence="2" type="ORF">IBL26_11695</name>
</gene>
<protein>
    <submittedName>
        <fullName evidence="2">Uncharacterized protein</fullName>
    </submittedName>
</protein>
<feature type="region of interest" description="Disordered" evidence="1">
    <location>
        <begin position="1"/>
        <end position="62"/>
    </location>
</feature>
<evidence type="ECO:0000313" key="3">
    <source>
        <dbReference type="Proteomes" id="UP000626026"/>
    </source>
</evidence>
<comment type="caution">
    <text evidence="2">The sequence shown here is derived from an EMBL/GenBank/DDBJ whole genome shotgun (WGS) entry which is preliminary data.</text>
</comment>
<accession>A0ABR7RLN7</accession>
<proteinExistence type="predicted"/>
<dbReference type="EMBL" id="JACTVA010000018">
    <property type="protein sequence ID" value="MBC9207499.1"/>
    <property type="molecule type" value="Genomic_DNA"/>
</dbReference>